<dbReference type="EMBL" id="JYON01000001">
    <property type="protein sequence ID" value="KJH73245.1"/>
    <property type="molecule type" value="Genomic_DNA"/>
</dbReference>
<feature type="transmembrane region" description="Helical" evidence="1">
    <location>
        <begin position="6"/>
        <end position="24"/>
    </location>
</feature>
<keyword evidence="1" id="KW-0472">Membrane</keyword>
<sequence length="179" mass="19855">MNTTILPSTFVLTLLLAIGLVFFIRASAKDRIEQVKLISDQPEGTLMAQLQQYFAQRSYQVISLDKESNSVTFEGMVRPSVFLAILLTLLASAGSLSLALVLSFLFPDYGQFFLLLVLLAPGAGIYYWKKSNRKEQVFLRVQPSNSDRPLAIAVTAHRDEIAALQKAVPVRSAENSFEV</sequence>
<dbReference type="OrthoDB" id="513241at2"/>
<gene>
    <name evidence="2" type="ORF">UH38_00055</name>
</gene>
<keyword evidence="1" id="KW-1133">Transmembrane helix</keyword>
<accession>A0A0D8ZWW1</accession>
<dbReference type="RefSeq" id="WP_045052577.1">
    <property type="nucleotide sequence ID" value="NZ_CAWMDP010000017.1"/>
</dbReference>
<reference evidence="2 3" key="1">
    <citation type="submission" date="2015-02" db="EMBL/GenBank/DDBJ databases">
        <title>Draft genome of a novel marine cyanobacterium (Chroococcales) isolated from South Atlantic Ocean.</title>
        <authorList>
            <person name="Rigonato J."/>
            <person name="Alvarenga D.O."/>
            <person name="Branco L.H."/>
            <person name="Varani A.M."/>
            <person name="Brandini F.P."/>
            <person name="Fiore M.F."/>
        </authorList>
    </citation>
    <scope>NUCLEOTIDE SEQUENCE [LARGE SCALE GENOMIC DNA]</scope>
    <source>
        <strain evidence="2 3">CENA595</strain>
    </source>
</reference>
<evidence type="ECO:0000256" key="1">
    <source>
        <dbReference type="SAM" id="Phobius"/>
    </source>
</evidence>
<dbReference type="InterPro" id="IPR021919">
    <property type="entry name" value="CCB1"/>
</dbReference>
<name>A0A0D8ZWW1_9CYAN</name>
<dbReference type="PANTHER" id="PTHR35302">
    <property type="match status" value="1"/>
</dbReference>
<dbReference type="STRING" id="1618023.UH38_00055"/>
<organism evidence="2 3">
    <name type="scientific">Aliterella atlantica CENA595</name>
    <dbReference type="NCBI Taxonomy" id="1618023"/>
    <lineage>
        <taxon>Bacteria</taxon>
        <taxon>Bacillati</taxon>
        <taxon>Cyanobacteriota</taxon>
        <taxon>Cyanophyceae</taxon>
        <taxon>Chroococcidiopsidales</taxon>
        <taxon>Aliterellaceae</taxon>
        <taxon>Aliterella</taxon>
    </lineage>
</organism>
<dbReference type="Pfam" id="PF12046">
    <property type="entry name" value="CCB1"/>
    <property type="match status" value="1"/>
</dbReference>
<evidence type="ECO:0000313" key="2">
    <source>
        <dbReference type="EMBL" id="KJH73245.1"/>
    </source>
</evidence>
<feature type="transmembrane region" description="Helical" evidence="1">
    <location>
        <begin position="112"/>
        <end position="128"/>
    </location>
</feature>
<proteinExistence type="predicted"/>
<evidence type="ECO:0000313" key="3">
    <source>
        <dbReference type="Proteomes" id="UP000032452"/>
    </source>
</evidence>
<comment type="caution">
    <text evidence="2">The sequence shown here is derived from an EMBL/GenBank/DDBJ whole genome shotgun (WGS) entry which is preliminary data.</text>
</comment>
<evidence type="ECO:0008006" key="4">
    <source>
        <dbReference type="Google" id="ProtNLM"/>
    </source>
</evidence>
<dbReference type="AlphaFoldDB" id="A0A0D8ZWW1"/>
<protein>
    <recommendedName>
        <fullName evidence="4">Cofactor assembly of complex C subunit B</fullName>
    </recommendedName>
</protein>
<keyword evidence="3" id="KW-1185">Reference proteome</keyword>
<dbReference type="Proteomes" id="UP000032452">
    <property type="component" value="Unassembled WGS sequence"/>
</dbReference>
<keyword evidence="1" id="KW-0812">Transmembrane</keyword>
<feature type="transmembrane region" description="Helical" evidence="1">
    <location>
        <begin position="81"/>
        <end position="106"/>
    </location>
</feature>
<dbReference type="PANTHER" id="PTHR35302:SF1">
    <property type="entry name" value="PROTEIN COFACTOR ASSEMBLY OF COMPLEX C SUBUNIT B CCB1, CHLOROPLASTIC"/>
    <property type="match status" value="1"/>
</dbReference>